<protein>
    <submittedName>
        <fullName evidence="3">DUF2059 domain-containing protein</fullName>
    </submittedName>
</protein>
<keyword evidence="4" id="KW-1185">Reference proteome</keyword>
<feature type="chain" id="PRO_5022941832" evidence="1">
    <location>
        <begin position="23"/>
        <end position="174"/>
    </location>
</feature>
<dbReference type="InterPro" id="IPR018637">
    <property type="entry name" value="DUF2059"/>
</dbReference>
<sequence length="174" mass="19552">MKLKTLALTASLLCGLSVPCFAADAARHQAVLQLLNTLHFNQTLDQMQAQMMPVMAQQFKKELDGQGCGPAPDCKQKVQAAFDKLQKEMADYFASPRLRQLMLSGISDFYESNFTLDEIHQIDAFYRTPVGQKQLRLGPQAATKIMPALMQDMQTHLRPRLQALSQQLKQDLAQ</sequence>
<dbReference type="KEGG" id="chrm:FYK34_17015"/>
<dbReference type="EMBL" id="CP043473">
    <property type="protein sequence ID" value="QEL57135.1"/>
    <property type="molecule type" value="Genomic_DNA"/>
</dbReference>
<evidence type="ECO:0000256" key="1">
    <source>
        <dbReference type="SAM" id="SignalP"/>
    </source>
</evidence>
<evidence type="ECO:0000259" key="2">
    <source>
        <dbReference type="Pfam" id="PF09832"/>
    </source>
</evidence>
<feature type="domain" description="DUF2059" evidence="2">
    <location>
        <begin position="105"/>
        <end position="156"/>
    </location>
</feature>
<accession>A0A5C1DKB2</accession>
<proteinExistence type="predicted"/>
<feature type="signal peptide" evidence="1">
    <location>
        <begin position="1"/>
        <end position="22"/>
    </location>
</feature>
<evidence type="ECO:0000313" key="3">
    <source>
        <dbReference type="EMBL" id="QEL57135.1"/>
    </source>
</evidence>
<dbReference type="Proteomes" id="UP000322079">
    <property type="component" value="Chromosome"/>
</dbReference>
<reference evidence="3 4" key="1">
    <citation type="submission" date="2019-08" db="EMBL/GenBank/DDBJ databases">
        <title>Chromobacterium paludis, a novel bacterium isolated from a Maryland marsh pond.</title>
        <authorList>
            <person name="Blackburn M.B."/>
            <person name="Gundersen-Rindal D.E."/>
        </authorList>
    </citation>
    <scope>NUCLEOTIDE SEQUENCE [LARGE SCALE GENOMIC DNA]</scope>
    <source>
        <strain evidence="4">IIBBL 257-1</strain>
    </source>
</reference>
<gene>
    <name evidence="3" type="ORF">FYK34_17015</name>
</gene>
<organism evidence="3 4">
    <name type="scientific">Chromobacterium paludis</name>
    <dbReference type="NCBI Taxonomy" id="2605945"/>
    <lineage>
        <taxon>Bacteria</taxon>
        <taxon>Pseudomonadati</taxon>
        <taxon>Pseudomonadota</taxon>
        <taxon>Betaproteobacteria</taxon>
        <taxon>Neisseriales</taxon>
        <taxon>Chromobacteriaceae</taxon>
        <taxon>Chromobacterium</taxon>
    </lineage>
</organism>
<keyword evidence="1" id="KW-0732">Signal</keyword>
<dbReference type="RefSeq" id="WP_149298477.1">
    <property type="nucleotide sequence ID" value="NZ_CP043473.1"/>
</dbReference>
<name>A0A5C1DKB2_9NEIS</name>
<dbReference type="Pfam" id="PF09832">
    <property type="entry name" value="DUF2059"/>
    <property type="match status" value="1"/>
</dbReference>
<evidence type="ECO:0000313" key="4">
    <source>
        <dbReference type="Proteomes" id="UP000322079"/>
    </source>
</evidence>
<dbReference type="AlphaFoldDB" id="A0A5C1DKB2"/>